<dbReference type="AlphaFoldDB" id="A0A2D3V7H7"/>
<dbReference type="EMBL" id="FJUY01000007">
    <property type="protein sequence ID" value="CZT19526.1"/>
    <property type="molecule type" value="Genomic_DNA"/>
</dbReference>
<dbReference type="GeneID" id="35600539"/>
<proteinExistence type="predicted"/>
<name>A0A2D3V7H7_9PEZI</name>
<dbReference type="Pfam" id="PF00646">
    <property type="entry name" value="F-box"/>
    <property type="match status" value="1"/>
</dbReference>
<dbReference type="RefSeq" id="XP_023626416.1">
    <property type="nucleotide sequence ID" value="XM_023770648.1"/>
</dbReference>
<dbReference type="InterPro" id="IPR001810">
    <property type="entry name" value="F-box_dom"/>
</dbReference>
<dbReference type="InterPro" id="IPR036047">
    <property type="entry name" value="F-box-like_dom_sf"/>
</dbReference>
<organism evidence="2 3">
    <name type="scientific">Ramularia collo-cygni</name>
    <dbReference type="NCBI Taxonomy" id="112498"/>
    <lineage>
        <taxon>Eukaryota</taxon>
        <taxon>Fungi</taxon>
        <taxon>Dikarya</taxon>
        <taxon>Ascomycota</taxon>
        <taxon>Pezizomycotina</taxon>
        <taxon>Dothideomycetes</taxon>
        <taxon>Dothideomycetidae</taxon>
        <taxon>Mycosphaerellales</taxon>
        <taxon>Mycosphaerellaceae</taxon>
        <taxon>Ramularia</taxon>
    </lineage>
</organism>
<keyword evidence="3" id="KW-1185">Reference proteome</keyword>
<reference evidence="2 3" key="1">
    <citation type="submission" date="2016-03" db="EMBL/GenBank/DDBJ databases">
        <authorList>
            <person name="Ploux O."/>
        </authorList>
    </citation>
    <scope>NUCLEOTIDE SEQUENCE [LARGE SCALE GENOMIC DNA]</scope>
    <source>
        <strain evidence="2 3">URUG2</strain>
    </source>
</reference>
<protein>
    <recommendedName>
        <fullName evidence="1">F-box domain-containing protein</fullName>
    </recommendedName>
</protein>
<evidence type="ECO:0000313" key="2">
    <source>
        <dbReference type="EMBL" id="CZT19526.1"/>
    </source>
</evidence>
<accession>A0A2D3V7H7</accession>
<dbReference type="Proteomes" id="UP000225277">
    <property type="component" value="Unassembled WGS sequence"/>
</dbReference>
<dbReference type="CDD" id="cd09917">
    <property type="entry name" value="F-box_SF"/>
    <property type="match status" value="1"/>
</dbReference>
<sequence length="342" mass="37865">MAAIDEGACGLLSLPNEILLNVLGLFSTESVLTFGPVCHRLYGLIQRLLLHRLQVATALDGHMLFLECGHPSAKWTTSKVYCNFLAAQGLQELISDMRDNGVRVGHHAVKAAELYCRFKPMNKEPDFISIRRPHPAGDVPGSRTFVTPETAAAKAALLSDPSAAVTRTITVDSHELFSQLSTVGYLGRREPLRGLLGSIQEVCDGTIRVWRDWLSKHCQSKRWTDGEPIVIHHEGESAKGKARSGSLAAGMHPRDDPSILWVNNTRGEQVGLKLKVKEQKWQRDNPILFASDIEVPVSYLVELEEVVVSTTFLLLKIEKARAQNLNQSGKAIIFGNFIDQDR</sequence>
<evidence type="ECO:0000259" key="1">
    <source>
        <dbReference type="PROSITE" id="PS50181"/>
    </source>
</evidence>
<dbReference type="PROSITE" id="PS50181">
    <property type="entry name" value="FBOX"/>
    <property type="match status" value="1"/>
</dbReference>
<dbReference type="SUPFAM" id="SSF81383">
    <property type="entry name" value="F-box domain"/>
    <property type="match status" value="1"/>
</dbReference>
<gene>
    <name evidence="2" type="ORF">RCC_05377</name>
</gene>
<dbReference type="OrthoDB" id="9981546at2759"/>
<feature type="domain" description="F-box" evidence="1">
    <location>
        <begin position="8"/>
        <end position="53"/>
    </location>
</feature>
<evidence type="ECO:0000313" key="3">
    <source>
        <dbReference type="Proteomes" id="UP000225277"/>
    </source>
</evidence>